<gene>
    <name evidence="1" type="ORF">H5410_043200</name>
</gene>
<dbReference type="AlphaFoldDB" id="A0A9J5Y0Q9"/>
<evidence type="ECO:0000313" key="2">
    <source>
        <dbReference type="Proteomes" id="UP000824120"/>
    </source>
</evidence>
<sequence length="95" mass="11176">MACFPIPRGVERKIEKLRRDFLWNGCEEKKNKYKLWSERRTKIGSGQVIFKRKRRKTNLLRWDSLICSKKNHGGLESKDRVFITIVCNKSGYGGS</sequence>
<dbReference type="EMBL" id="JACXVP010000008">
    <property type="protein sequence ID" value="KAG5592686.1"/>
    <property type="molecule type" value="Genomic_DNA"/>
</dbReference>
<dbReference type="Proteomes" id="UP000824120">
    <property type="component" value="Chromosome 8"/>
</dbReference>
<keyword evidence="2" id="KW-1185">Reference proteome</keyword>
<name>A0A9J5Y0Q9_SOLCO</name>
<organism evidence="1 2">
    <name type="scientific">Solanum commersonii</name>
    <name type="common">Commerson's wild potato</name>
    <name type="synonym">Commerson's nightshade</name>
    <dbReference type="NCBI Taxonomy" id="4109"/>
    <lineage>
        <taxon>Eukaryota</taxon>
        <taxon>Viridiplantae</taxon>
        <taxon>Streptophyta</taxon>
        <taxon>Embryophyta</taxon>
        <taxon>Tracheophyta</taxon>
        <taxon>Spermatophyta</taxon>
        <taxon>Magnoliopsida</taxon>
        <taxon>eudicotyledons</taxon>
        <taxon>Gunneridae</taxon>
        <taxon>Pentapetalae</taxon>
        <taxon>asterids</taxon>
        <taxon>lamiids</taxon>
        <taxon>Solanales</taxon>
        <taxon>Solanaceae</taxon>
        <taxon>Solanoideae</taxon>
        <taxon>Solaneae</taxon>
        <taxon>Solanum</taxon>
    </lineage>
</organism>
<accession>A0A9J5Y0Q9</accession>
<evidence type="ECO:0000313" key="1">
    <source>
        <dbReference type="EMBL" id="KAG5592686.1"/>
    </source>
</evidence>
<proteinExistence type="predicted"/>
<protein>
    <submittedName>
        <fullName evidence="1">Uncharacterized protein</fullName>
    </submittedName>
</protein>
<reference evidence="1 2" key="1">
    <citation type="submission" date="2020-09" db="EMBL/GenBank/DDBJ databases">
        <title>De no assembly of potato wild relative species, Solanum commersonii.</title>
        <authorList>
            <person name="Cho K."/>
        </authorList>
    </citation>
    <scope>NUCLEOTIDE SEQUENCE [LARGE SCALE GENOMIC DNA]</scope>
    <source>
        <strain evidence="1">LZ3.2</strain>
        <tissue evidence="1">Leaf</tissue>
    </source>
</reference>
<comment type="caution">
    <text evidence="1">The sequence shown here is derived from an EMBL/GenBank/DDBJ whole genome shotgun (WGS) entry which is preliminary data.</text>
</comment>